<accession>A0A2V3IUJ5</accession>
<dbReference type="Proteomes" id="UP000247409">
    <property type="component" value="Unassembled WGS sequence"/>
</dbReference>
<dbReference type="EMBL" id="NBIV01000053">
    <property type="protein sequence ID" value="PXF45794.1"/>
    <property type="molecule type" value="Genomic_DNA"/>
</dbReference>
<organism evidence="2 3">
    <name type="scientific">Gracilariopsis chorda</name>
    <dbReference type="NCBI Taxonomy" id="448386"/>
    <lineage>
        <taxon>Eukaryota</taxon>
        <taxon>Rhodophyta</taxon>
        <taxon>Florideophyceae</taxon>
        <taxon>Rhodymeniophycidae</taxon>
        <taxon>Gracilariales</taxon>
        <taxon>Gracilariaceae</taxon>
        <taxon>Gracilariopsis</taxon>
    </lineage>
</organism>
<protein>
    <submittedName>
        <fullName evidence="2">Uncharacterized protein</fullName>
    </submittedName>
</protein>
<comment type="caution">
    <text evidence="2">The sequence shown here is derived from an EMBL/GenBank/DDBJ whole genome shotgun (WGS) entry which is preliminary data.</text>
</comment>
<sequence length="210" mass="22807">MAVPPSSTAQAANKHGDAGELLNSTLVPLHWGRSLKPFPAPHPPVNFNPMEWFWFPGFAFDIRFILSVVAFVLYVLATVVLFAGSGGITAGKSIGATVFFILASVVVYIRVNIGINQVLRTAICRCYAKRNDAVAAWEIADHRDFIYAKDVFHEEKSFFYHIVVLRDGSVEMRNIVDRGIAKGGADIEVGMHANIKADAFANGAGAGSQL</sequence>
<feature type="transmembrane region" description="Helical" evidence="1">
    <location>
        <begin position="94"/>
        <end position="111"/>
    </location>
</feature>
<evidence type="ECO:0000313" key="2">
    <source>
        <dbReference type="EMBL" id="PXF45794.1"/>
    </source>
</evidence>
<reference evidence="2 3" key="1">
    <citation type="journal article" date="2018" name="Mol. Biol. Evol.">
        <title>Analysis of the draft genome of the red seaweed Gracilariopsis chorda provides insights into genome size evolution in Rhodophyta.</title>
        <authorList>
            <person name="Lee J."/>
            <person name="Yang E.C."/>
            <person name="Graf L."/>
            <person name="Yang J.H."/>
            <person name="Qiu H."/>
            <person name="Zel Zion U."/>
            <person name="Chan C.X."/>
            <person name="Stephens T.G."/>
            <person name="Weber A.P.M."/>
            <person name="Boo G.H."/>
            <person name="Boo S.M."/>
            <person name="Kim K.M."/>
            <person name="Shin Y."/>
            <person name="Jung M."/>
            <person name="Lee S.J."/>
            <person name="Yim H.S."/>
            <person name="Lee J.H."/>
            <person name="Bhattacharya D."/>
            <person name="Yoon H.S."/>
        </authorList>
    </citation>
    <scope>NUCLEOTIDE SEQUENCE [LARGE SCALE GENOMIC DNA]</scope>
    <source>
        <strain evidence="2 3">SKKU-2015</strain>
        <tissue evidence="2">Whole body</tissue>
    </source>
</reference>
<proteinExistence type="predicted"/>
<dbReference type="OrthoDB" id="10450984at2759"/>
<keyword evidence="3" id="KW-1185">Reference proteome</keyword>
<dbReference type="AlphaFoldDB" id="A0A2V3IUJ5"/>
<keyword evidence="1" id="KW-0472">Membrane</keyword>
<feature type="transmembrane region" description="Helical" evidence="1">
    <location>
        <begin position="62"/>
        <end position="82"/>
    </location>
</feature>
<evidence type="ECO:0000256" key="1">
    <source>
        <dbReference type="SAM" id="Phobius"/>
    </source>
</evidence>
<gene>
    <name evidence="2" type="ORF">BWQ96_04461</name>
</gene>
<keyword evidence="1" id="KW-1133">Transmembrane helix</keyword>
<evidence type="ECO:0000313" key="3">
    <source>
        <dbReference type="Proteomes" id="UP000247409"/>
    </source>
</evidence>
<name>A0A2V3IUJ5_9FLOR</name>
<keyword evidence="1" id="KW-0812">Transmembrane</keyword>